<evidence type="ECO:0000256" key="2">
    <source>
        <dbReference type="SAM" id="MobiDB-lite"/>
    </source>
</evidence>
<feature type="coiled-coil region" evidence="1">
    <location>
        <begin position="19"/>
        <end position="46"/>
    </location>
</feature>
<keyword evidence="1" id="KW-0175">Coiled coil</keyword>
<comment type="caution">
    <text evidence="3">The sequence shown here is derived from an EMBL/GenBank/DDBJ whole genome shotgun (WGS) entry which is preliminary data.</text>
</comment>
<reference evidence="3 4" key="1">
    <citation type="submission" date="2020-07" db="EMBL/GenBank/DDBJ databases">
        <title>Roseicoccus Jingziensis gen. nov., sp. nov., isolated from coastal seawater.</title>
        <authorList>
            <person name="Feng X."/>
        </authorList>
    </citation>
    <scope>NUCLEOTIDE SEQUENCE [LARGE SCALE GENOMIC DNA]</scope>
    <source>
        <strain evidence="3 4">N1E253</strain>
    </source>
</reference>
<organism evidence="3 4">
    <name type="scientific">Oceaniferula marina</name>
    <dbReference type="NCBI Taxonomy" id="2748318"/>
    <lineage>
        <taxon>Bacteria</taxon>
        <taxon>Pseudomonadati</taxon>
        <taxon>Verrucomicrobiota</taxon>
        <taxon>Verrucomicrobiia</taxon>
        <taxon>Verrucomicrobiales</taxon>
        <taxon>Verrucomicrobiaceae</taxon>
        <taxon>Oceaniferula</taxon>
    </lineage>
</organism>
<dbReference type="RefSeq" id="WP_178931035.1">
    <property type="nucleotide sequence ID" value="NZ_JACBAZ010000001.1"/>
</dbReference>
<protein>
    <submittedName>
        <fullName evidence="3">Uncharacterized protein</fullName>
    </submittedName>
</protein>
<keyword evidence="4" id="KW-1185">Reference proteome</keyword>
<evidence type="ECO:0000313" key="3">
    <source>
        <dbReference type="EMBL" id="NWK54510.1"/>
    </source>
</evidence>
<dbReference type="AlphaFoldDB" id="A0A851GIP6"/>
<proteinExistence type="predicted"/>
<evidence type="ECO:0000256" key="1">
    <source>
        <dbReference type="SAM" id="Coils"/>
    </source>
</evidence>
<feature type="region of interest" description="Disordered" evidence="2">
    <location>
        <begin position="48"/>
        <end position="69"/>
    </location>
</feature>
<evidence type="ECO:0000313" key="4">
    <source>
        <dbReference type="Proteomes" id="UP000557872"/>
    </source>
</evidence>
<dbReference type="Proteomes" id="UP000557872">
    <property type="component" value="Unassembled WGS sequence"/>
</dbReference>
<gene>
    <name evidence="3" type="ORF">HW115_02730</name>
</gene>
<sequence>MNKSILPVVIVLAITIPLIAWQQSENRQLKQDLAAAKVERERTLTRFGEGSETRLSHARRSSGEKRPGGFSEKDLLAALGDTDPVSRLGKVLAYAEAVSADEIPFVLESLRQLMGKGKEYDLLEHVLLARWAQSDPDAAYACLSDFSYKSRGWSSSSLLSSLTAMDPRRAADWVSDPANEMSRYGKYGSRMAEIVAGEWMRQDPDAAFAWAKTLPEAQQGDALAAVISQIGRSDPQQATSMLATLEPGRVRSEVVGELAEAWARNSPSEAATWAESLEGGERSQAIREVVDEWAKLDPAAAAGYLDRLAGGESIDSYVRDVASRWARQEPADAAGWVMAQSEGNGTRDAMGYVMWNWTRQDPEAAATWLLQQPAGPNRDGGIAGLSKASGSFDPAAATQWAHAISDERRRNQMLNHSLERWVEQDANAAMQWAETNGVELPHGK</sequence>
<name>A0A851GIP6_9BACT</name>
<accession>A0A851GIP6</accession>
<dbReference type="EMBL" id="JACBAZ010000001">
    <property type="protein sequence ID" value="NWK54510.1"/>
    <property type="molecule type" value="Genomic_DNA"/>
</dbReference>